<evidence type="ECO:0000313" key="6">
    <source>
        <dbReference type="EMBL" id="OBX11795.1"/>
    </source>
</evidence>
<keyword evidence="2 3" id="KW-0802">TPR repeat</keyword>
<name>A0A1A7QEA8_9PAST</name>
<dbReference type="PROSITE" id="PS51257">
    <property type="entry name" value="PROKAR_LIPOPROTEIN"/>
    <property type="match status" value="1"/>
</dbReference>
<dbReference type="InterPro" id="IPR019734">
    <property type="entry name" value="TPR_rpt"/>
</dbReference>
<proteinExistence type="predicted"/>
<feature type="repeat" description="TPR" evidence="3">
    <location>
        <begin position="134"/>
        <end position="167"/>
    </location>
</feature>
<evidence type="ECO:0000313" key="7">
    <source>
        <dbReference type="Proteomes" id="UP000243168"/>
    </source>
</evidence>
<reference evidence="6 7" key="1">
    <citation type="submission" date="2014-11" db="EMBL/GenBank/DDBJ databases">
        <title>Pan-genome of Gallibacterium spp.</title>
        <authorList>
            <person name="Kudirkiene E."/>
            <person name="Bojesen A.M."/>
        </authorList>
    </citation>
    <scope>NUCLEOTIDE SEQUENCE [LARGE SCALE GENOMIC DNA]</scope>
    <source>
        <strain evidence="6 7">F298</strain>
    </source>
</reference>
<organism evidence="6 7">
    <name type="scientific">Gallibacterium genomosp. 3</name>
    <dbReference type="NCBI Taxonomy" id="505345"/>
    <lineage>
        <taxon>Bacteria</taxon>
        <taxon>Pseudomonadati</taxon>
        <taxon>Pseudomonadota</taxon>
        <taxon>Gammaproteobacteria</taxon>
        <taxon>Pasteurellales</taxon>
        <taxon>Pasteurellaceae</taxon>
        <taxon>Gallibacterium</taxon>
    </lineage>
</organism>
<feature type="signal peptide" evidence="4">
    <location>
        <begin position="1"/>
        <end position="31"/>
    </location>
</feature>
<feature type="domain" description="Tetratricopeptide repeat protein 21A/21B fourth ARM" evidence="5">
    <location>
        <begin position="40"/>
        <end position="99"/>
    </location>
</feature>
<evidence type="ECO:0000256" key="1">
    <source>
        <dbReference type="ARBA" id="ARBA00022737"/>
    </source>
</evidence>
<evidence type="ECO:0000259" key="5">
    <source>
        <dbReference type="Pfam" id="PF25068"/>
    </source>
</evidence>
<protein>
    <recommendedName>
        <fullName evidence="5">Tetratricopeptide repeat protein 21A/21B fourth ARM domain-containing protein</fullName>
    </recommendedName>
</protein>
<dbReference type="PROSITE" id="PS50005">
    <property type="entry name" value="TPR"/>
    <property type="match status" value="1"/>
</dbReference>
<comment type="caution">
    <text evidence="6">The sequence shown here is derived from an EMBL/GenBank/DDBJ whole genome shotgun (WGS) entry which is preliminary data.</text>
</comment>
<dbReference type="Pfam" id="PF13181">
    <property type="entry name" value="TPR_8"/>
    <property type="match status" value="1"/>
</dbReference>
<evidence type="ECO:0000256" key="3">
    <source>
        <dbReference type="PROSITE-ProRule" id="PRU00339"/>
    </source>
</evidence>
<dbReference type="Proteomes" id="UP000243168">
    <property type="component" value="Unassembled WGS sequence"/>
</dbReference>
<dbReference type="InterPro" id="IPR056836">
    <property type="entry name" value="ARM_TT21_4th"/>
</dbReference>
<dbReference type="SMART" id="SM00028">
    <property type="entry name" value="TPR"/>
    <property type="match status" value="1"/>
</dbReference>
<evidence type="ECO:0000256" key="4">
    <source>
        <dbReference type="SAM" id="SignalP"/>
    </source>
</evidence>
<keyword evidence="4" id="KW-0732">Signal</keyword>
<dbReference type="SUPFAM" id="SSF48452">
    <property type="entry name" value="TPR-like"/>
    <property type="match status" value="1"/>
</dbReference>
<accession>A0A1A7QEA8</accession>
<dbReference type="InterPro" id="IPR011990">
    <property type="entry name" value="TPR-like_helical_dom_sf"/>
</dbReference>
<dbReference type="AlphaFoldDB" id="A0A1A7QEA8"/>
<dbReference type="Pfam" id="PF25068">
    <property type="entry name" value="ARM_TT21_4th"/>
    <property type="match status" value="1"/>
</dbReference>
<dbReference type="Gene3D" id="1.25.40.10">
    <property type="entry name" value="Tetratricopeptide repeat domain"/>
    <property type="match status" value="1"/>
</dbReference>
<dbReference type="RefSeq" id="WP_065233690.1">
    <property type="nucleotide sequence ID" value="NZ_JTJS01000009.1"/>
</dbReference>
<gene>
    <name evidence="6" type="ORF">QV07_01015</name>
</gene>
<sequence length="248" mass="28172">MSYKLVKNVILSSVLLSLTACTQLGSGSTQAELDSKEALYYNTHNYNNLISLYRKMLKEQDKPELRYKLAEVYYKIGDIKSSQLYLRPLLTSRISNDLSVKAYLLQIKNSIKLKHYPEAVGLARDLQNSNPKLAEVYLLKGQAYALMGNYEQAKTNFDKSRELFINETIALNDLAVLAILEKKYQDAVEILLPAYQNGLADSRMMHNLVFALVKNNQEKLAREIVEREGLNTSPGDLIEALKKTSRTQ</sequence>
<dbReference type="EMBL" id="JTJS01000009">
    <property type="protein sequence ID" value="OBX11795.1"/>
    <property type="molecule type" value="Genomic_DNA"/>
</dbReference>
<feature type="chain" id="PRO_5008359717" description="Tetratricopeptide repeat protein 21A/21B fourth ARM domain-containing protein" evidence="4">
    <location>
        <begin position="32"/>
        <end position="248"/>
    </location>
</feature>
<evidence type="ECO:0000256" key="2">
    <source>
        <dbReference type="ARBA" id="ARBA00022803"/>
    </source>
</evidence>
<keyword evidence="1" id="KW-0677">Repeat</keyword>